<dbReference type="EC" id="2.1.1.77" evidence="7"/>
<proteinExistence type="inferred from homology"/>
<dbReference type="PANTHER" id="PTHR11579">
    <property type="entry name" value="PROTEIN-L-ISOASPARTATE O-METHYLTRANSFERASE"/>
    <property type="match status" value="1"/>
</dbReference>
<comment type="similarity">
    <text evidence="2 7">Belongs to the methyltransferase superfamily. L-isoaspartyl/D-aspartyl protein methyltransferase family.</text>
</comment>
<keyword evidence="9" id="KW-1185">Reference proteome</keyword>
<comment type="function">
    <text evidence="7">Catalyzes the methyl esterification of L-isoaspartyl residues in peptides and proteins that result from spontaneous decomposition of normal L-aspartyl and L-asparaginyl residues. It plays a role in the repair and/or degradation of damaged proteins.</text>
</comment>
<dbReference type="Gene3D" id="3.40.50.150">
    <property type="entry name" value="Vaccinia Virus protein VP39"/>
    <property type="match status" value="1"/>
</dbReference>
<evidence type="ECO:0000256" key="3">
    <source>
        <dbReference type="ARBA" id="ARBA00022490"/>
    </source>
</evidence>
<protein>
    <recommendedName>
        <fullName evidence="7">Protein-L-isoaspartate O-methyltransferase</fullName>
        <ecNumber evidence="7">2.1.1.77</ecNumber>
    </recommendedName>
    <alternativeName>
        <fullName evidence="7">L-isoaspartyl protein carboxyl methyltransferase</fullName>
    </alternativeName>
    <alternativeName>
        <fullName evidence="7">Protein L-isoaspartyl methyltransferase</fullName>
    </alternativeName>
    <alternativeName>
        <fullName evidence="7">Protein-beta-aspartate methyltransferase</fullName>
        <shortName evidence="7">PIMT</shortName>
    </alternativeName>
</protein>
<feature type="active site" evidence="7">
    <location>
        <position position="60"/>
    </location>
</feature>
<dbReference type="EMBL" id="CP041046">
    <property type="protein sequence ID" value="QDE41668.1"/>
    <property type="molecule type" value="Genomic_DNA"/>
</dbReference>
<evidence type="ECO:0000256" key="6">
    <source>
        <dbReference type="ARBA" id="ARBA00022691"/>
    </source>
</evidence>
<comment type="catalytic activity">
    <reaction evidence="7">
        <text>[protein]-L-isoaspartate + S-adenosyl-L-methionine = [protein]-L-isoaspartate alpha-methyl ester + S-adenosyl-L-homocysteine</text>
        <dbReference type="Rhea" id="RHEA:12705"/>
        <dbReference type="Rhea" id="RHEA-COMP:12143"/>
        <dbReference type="Rhea" id="RHEA-COMP:12144"/>
        <dbReference type="ChEBI" id="CHEBI:57856"/>
        <dbReference type="ChEBI" id="CHEBI:59789"/>
        <dbReference type="ChEBI" id="CHEBI:90596"/>
        <dbReference type="ChEBI" id="CHEBI:90598"/>
        <dbReference type="EC" id="2.1.1.77"/>
    </reaction>
</comment>
<dbReference type="PANTHER" id="PTHR11579:SF0">
    <property type="entry name" value="PROTEIN-L-ISOASPARTATE(D-ASPARTATE) O-METHYLTRANSFERASE"/>
    <property type="match status" value="1"/>
</dbReference>
<dbReference type="PROSITE" id="PS01279">
    <property type="entry name" value="PCMT"/>
    <property type="match status" value="1"/>
</dbReference>
<dbReference type="GO" id="GO:0005737">
    <property type="term" value="C:cytoplasm"/>
    <property type="evidence" value="ECO:0007669"/>
    <property type="project" value="UniProtKB-SubCell"/>
</dbReference>
<evidence type="ECO:0000256" key="2">
    <source>
        <dbReference type="ARBA" id="ARBA00005369"/>
    </source>
</evidence>
<dbReference type="InterPro" id="IPR029063">
    <property type="entry name" value="SAM-dependent_MTases_sf"/>
</dbReference>
<keyword evidence="5 7" id="KW-0808">Transferase</keyword>
<evidence type="ECO:0000256" key="1">
    <source>
        <dbReference type="ARBA" id="ARBA00004496"/>
    </source>
</evidence>
<dbReference type="FunFam" id="3.40.50.150:FF:000010">
    <property type="entry name" value="Protein-L-isoaspartate O-methyltransferase"/>
    <property type="match status" value="1"/>
</dbReference>
<name>A0A4Y5ZC98_9GAMM</name>
<reference evidence="8 9" key="1">
    <citation type="submission" date="2019-06" db="EMBL/GenBank/DDBJ databases">
        <title>A complete genome sequence for Luteibacter pinisoli MAH-14.</title>
        <authorList>
            <person name="Baltrus D.A."/>
        </authorList>
    </citation>
    <scope>NUCLEOTIDE SEQUENCE [LARGE SCALE GENOMIC DNA]</scope>
    <source>
        <strain evidence="8 9">MAH-14</strain>
    </source>
</reference>
<evidence type="ECO:0000313" key="9">
    <source>
        <dbReference type="Proteomes" id="UP000316093"/>
    </source>
</evidence>
<dbReference type="NCBIfam" id="TIGR00080">
    <property type="entry name" value="pimt"/>
    <property type="match status" value="1"/>
</dbReference>
<evidence type="ECO:0000313" key="8">
    <source>
        <dbReference type="EMBL" id="QDE41668.1"/>
    </source>
</evidence>
<comment type="subcellular location">
    <subcellularLocation>
        <location evidence="1 7">Cytoplasm</location>
    </subcellularLocation>
</comment>
<dbReference type="AlphaFoldDB" id="A0A4Y5ZC98"/>
<evidence type="ECO:0000256" key="5">
    <source>
        <dbReference type="ARBA" id="ARBA00022679"/>
    </source>
</evidence>
<accession>A0A4Y5ZC98</accession>
<evidence type="ECO:0000256" key="4">
    <source>
        <dbReference type="ARBA" id="ARBA00022603"/>
    </source>
</evidence>
<organism evidence="8 9">
    <name type="scientific">Luteibacter pinisoli</name>
    <dbReference type="NCBI Taxonomy" id="2589080"/>
    <lineage>
        <taxon>Bacteria</taxon>
        <taxon>Pseudomonadati</taxon>
        <taxon>Pseudomonadota</taxon>
        <taxon>Gammaproteobacteria</taxon>
        <taxon>Lysobacterales</taxon>
        <taxon>Rhodanobacteraceae</taxon>
        <taxon>Luteibacter</taxon>
    </lineage>
</organism>
<keyword evidence="6 7" id="KW-0949">S-adenosyl-L-methionine</keyword>
<keyword evidence="4 7" id="KW-0489">Methyltransferase</keyword>
<dbReference type="SUPFAM" id="SSF53335">
    <property type="entry name" value="S-adenosyl-L-methionine-dependent methyltransferases"/>
    <property type="match status" value="1"/>
</dbReference>
<dbReference type="GO" id="GO:0030091">
    <property type="term" value="P:protein repair"/>
    <property type="evidence" value="ECO:0007669"/>
    <property type="project" value="UniProtKB-UniRule"/>
</dbReference>
<dbReference type="CDD" id="cd02440">
    <property type="entry name" value="AdoMet_MTases"/>
    <property type="match status" value="1"/>
</dbReference>
<keyword evidence="3 7" id="KW-0963">Cytoplasm</keyword>
<dbReference type="NCBIfam" id="NF001453">
    <property type="entry name" value="PRK00312.1"/>
    <property type="match status" value="1"/>
</dbReference>
<gene>
    <name evidence="7" type="primary">pcm</name>
    <name evidence="8" type="ORF">FIV34_13805</name>
</gene>
<sequence length="211" mass="23276">MTSQRARDRLVAKLVEEGIRDERVLEVIRHLPRHHFIDQALHSRAYENTALPIGHGQTISQPWIVARMTEALIERGVPERVLEIGTGSGYQAAVLAGIVPTVYTVERIEELLRQARRRFRQLGIENLRSRHDDGKLGWPSDAPFDGIILTAAGDRIPVQLLDQLKPGGVLVAPVGSPSQQVLVRLSKDDKGDVIREELGAVSFVPLLGGIG</sequence>
<dbReference type="OrthoDB" id="9810066at2"/>
<dbReference type="Proteomes" id="UP000316093">
    <property type="component" value="Chromosome"/>
</dbReference>
<evidence type="ECO:0000256" key="7">
    <source>
        <dbReference type="HAMAP-Rule" id="MF_00090"/>
    </source>
</evidence>
<dbReference type="HAMAP" id="MF_00090">
    <property type="entry name" value="PIMT"/>
    <property type="match status" value="1"/>
</dbReference>
<dbReference type="Pfam" id="PF01135">
    <property type="entry name" value="PCMT"/>
    <property type="match status" value="1"/>
</dbReference>
<dbReference type="RefSeq" id="WP_139985948.1">
    <property type="nucleotide sequence ID" value="NZ_CP041046.1"/>
</dbReference>
<dbReference type="GO" id="GO:0032259">
    <property type="term" value="P:methylation"/>
    <property type="evidence" value="ECO:0007669"/>
    <property type="project" value="UniProtKB-KW"/>
</dbReference>
<dbReference type="InterPro" id="IPR000682">
    <property type="entry name" value="PCMT"/>
</dbReference>
<dbReference type="KEGG" id="lpy:FIV34_13805"/>
<dbReference type="GO" id="GO:0004719">
    <property type="term" value="F:protein-L-isoaspartate (D-aspartate) O-methyltransferase activity"/>
    <property type="evidence" value="ECO:0007669"/>
    <property type="project" value="UniProtKB-UniRule"/>
</dbReference>